<dbReference type="InterPro" id="IPR006439">
    <property type="entry name" value="HAD-SF_hydro_IA"/>
</dbReference>
<comment type="catalytic activity">
    <reaction evidence="4">
        <text>5-methylsulfanyl-2,3-dioxopentyl phosphate + H2O = 1,2-dihydroxy-5-(methylsulfanyl)pent-1-en-3-one + phosphate</text>
        <dbReference type="Rhea" id="RHEA:21700"/>
        <dbReference type="ChEBI" id="CHEBI:15377"/>
        <dbReference type="ChEBI" id="CHEBI:43474"/>
        <dbReference type="ChEBI" id="CHEBI:49252"/>
        <dbReference type="ChEBI" id="CHEBI:58828"/>
        <dbReference type="EC" id="3.1.3.77"/>
    </reaction>
</comment>
<keyword evidence="3 4" id="KW-0486">Methionine biosynthesis</keyword>
<evidence type="ECO:0000256" key="4">
    <source>
        <dbReference type="HAMAP-Rule" id="MF_01681"/>
    </source>
</evidence>
<dbReference type="PANTHER" id="PTHR20371:SF1">
    <property type="entry name" value="ENOLASE-PHOSPHATASE E1"/>
    <property type="match status" value="1"/>
</dbReference>
<accession>A0A963YNS7</accession>
<reference evidence="5" key="1">
    <citation type="journal article" date="2021" name="Microorganisms">
        <title>Acidisoma silvae sp. nov. and Acidisomacellulosilytica sp. nov., Two Acidophilic Bacteria Isolated from Decaying Wood, Hydrolyzing Cellulose and Producing Poly-3-hydroxybutyrate.</title>
        <authorList>
            <person name="Mieszkin S."/>
            <person name="Pouder E."/>
            <person name="Uroz S."/>
            <person name="Simon-Colin C."/>
            <person name="Alain K."/>
        </authorList>
    </citation>
    <scope>NUCLEOTIDE SEQUENCE</scope>
    <source>
        <strain evidence="5">HW T2.11</strain>
    </source>
</reference>
<comment type="pathway">
    <text evidence="4">Amino-acid biosynthesis; L-methionine biosynthesis via salvage pathway; L-methionine from S-methyl-5-thio-alpha-D-ribose 1-phosphate: step 4/6.</text>
</comment>
<dbReference type="EMBL" id="JAESVB010000001">
    <property type="protein sequence ID" value="MCB8873864.1"/>
    <property type="molecule type" value="Genomic_DNA"/>
</dbReference>
<dbReference type="Proteomes" id="UP000708298">
    <property type="component" value="Unassembled WGS sequence"/>
</dbReference>
<comment type="subunit">
    <text evidence="4">Monomer.</text>
</comment>
<comment type="function">
    <text evidence="4">Bifunctional enzyme that catalyzes the enolization of 2,3-diketo-5-methylthiopentyl-1-phosphate (DK-MTP-1-P) into the intermediate 2-hydroxy-3-keto-5-methylthiopentenyl-1-phosphate (HK-MTPenyl-1-P), which is then dephosphorylated to form the acireductone 1,2-dihydroxy-3-keto-5-methylthiopentene (DHK-MTPene).</text>
</comment>
<reference evidence="5" key="2">
    <citation type="submission" date="2021-01" db="EMBL/GenBank/DDBJ databases">
        <authorList>
            <person name="Mieszkin S."/>
            <person name="Pouder E."/>
            <person name="Alain K."/>
        </authorList>
    </citation>
    <scope>NUCLEOTIDE SEQUENCE</scope>
    <source>
        <strain evidence="5">HW T2.11</strain>
    </source>
</reference>
<keyword evidence="2 4" id="KW-0378">Hydrolase</keyword>
<dbReference type="CDD" id="cd01629">
    <property type="entry name" value="HAD_EP"/>
    <property type="match status" value="1"/>
</dbReference>
<dbReference type="InterPro" id="IPR023943">
    <property type="entry name" value="Enolase-ppase_E1"/>
</dbReference>
<protein>
    <recommendedName>
        <fullName evidence="4">Enolase-phosphatase E1</fullName>
        <ecNumber evidence="4">3.1.3.77</ecNumber>
    </recommendedName>
    <alternativeName>
        <fullName evidence="4">2,3-diketo-5-methylthio-1-phosphopentane phosphatase</fullName>
    </alternativeName>
</protein>
<dbReference type="SUPFAM" id="SSF56784">
    <property type="entry name" value="HAD-like"/>
    <property type="match status" value="1"/>
</dbReference>
<dbReference type="Gene3D" id="1.10.720.60">
    <property type="match status" value="1"/>
</dbReference>
<dbReference type="InterPro" id="IPR036412">
    <property type="entry name" value="HAD-like_sf"/>
</dbReference>
<comment type="cofactor">
    <cofactor evidence="4">
        <name>Mg(2+)</name>
        <dbReference type="ChEBI" id="CHEBI:18420"/>
    </cofactor>
    <text evidence="4">Binds 1 Mg(2+) ion per subunit.</text>
</comment>
<dbReference type="PANTHER" id="PTHR20371">
    <property type="entry name" value="ENOLASE-PHOSPHATASE E1"/>
    <property type="match status" value="1"/>
</dbReference>
<dbReference type="GO" id="GO:0043715">
    <property type="term" value="F:2,3-diketo-5-methylthiopentyl-1-phosphate enolase activity"/>
    <property type="evidence" value="ECO:0007669"/>
    <property type="project" value="UniProtKB-UniRule"/>
</dbReference>
<evidence type="ECO:0000256" key="1">
    <source>
        <dbReference type="ARBA" id="ARBA00022605"/>
    </source>
</evidence>
<dbReference type="PRINTS" id="PR00413">
    <property type="entry name" value="HADHALOGNASE"/>
</dbReference>
<dbReference type="SFLD" id="SFLDG01129">
    <property type="entry name" value="C1.5:_HAD__Beta-PGM__Phosphata"/>
    <property type="match status" value="1"/>
</dbReference>
<comment type="similarity">
    <text evidence="4">Belongs to the HAD-like hydrolase superfamily. MasA/MtnC family.</text>
</comment>
<keyword evidence="4" id="KW-0460">Magnesium</keyword>
<gene>
    <name evidence="4 5" type="primary">mtnC</name>
    <name evidence="5" type="ORF">ASILVAE211_01625</name>
</gene>
<sequence>MTDLADRSPEETDLTVTHPVEAVLLDIEGTVTPISLVRDSLFPYARARLADFVAEHGADPAVQAILAQTRELEPEADPVATLLRWSDLDQKVTPLKTIQGLIWREGYAAGDLIAQFYPEVPEALTFWKQEGLPLYVYSSGSEEAQRGIFGHSQAGDLVPLFSGFYDTRFGPKRDSASYDAIRAEIGLPAGLILFLSDVEAELDAAAAAGFRTCQLVREADGTVPSTRHPVAADLHEVSRLFTLPQPA</sequence>
<dbReference type="Gene3D" id="3.40.50.1000">
    <property type="entry name" value="HAD superfamily/HAD-like"/>
    <property type="match status" value="1"/>
</dbReference>
<comment type="caution">
    <text evidence="5">The sequence shown here is derived from an EMBL/GenBank/DDBJ whole genome shotgun (WGS) entry which is preliminary data.</text>
</comment>
<dbReference type="InterPro" id="IPR023214">
    <property type="entry name" value="HAD_sf"/>
</dbReference>
<evidence type="ECO:0000256" key="3">
    <source>
        <dbReference type="ARBA" id="ARBA00023167"/>
    </source>
</evidence>
<dbReference type="SFLD" id="SFLDF00044">
    <property type="entry name" value="enolase-phosphatase"/>
    <property type="match status" value="1"/>
</dbReference>
<dbReference type="NCBIfam" id="TIGR01691">
    <property type="entry name" value="enolase-ppase"/>
    <property type="match status" value="1"/>
</dbReference>
<keyword evidence="6" id="KW-1185">Reference proteome</keyword>
<dbReference type="GO" id="GO:0043716">
    <property type="term" value="F:2-hydroxy-3-keto-5-methylthiopentenyl-1-phosphate phosphatase activity"/>
    <property type="evidence" value="ECO:0007669"/>
    <property type="project" value="UniProtKB-UniRule"/>
</dbReference>
<keyword evidence="4" id="KW-0479">Metal-binding</keyword>
<dbReference type="GO" id="GO:0019509">
    <property type="term" value="P:L-methionine salvage from methylthioadenosine"/>
    <property type="evidence" value="ECO:0007669"/>
    <property type="project" value="UniProtKB-UniRule"/>
</dbReference>
<dbReference type="AlphaFoldDB" id="A0A963YNS7"/>
<evidence type="ECO:0000313" key="5">
    <source>
        <dbReference type="EMBL" id="MCB8873864.1"/>
    </source>
</evidence>
<keyword evidence="1 4" id="KW-0028">Amino-acid biosynthesis</keyword>
<dbReference type="RefSeq" id="WP_227319536.1">
    <property type="nucleotide sequence ID" value="NZ_JAESVB010000001.1"/>
</dbReference>
<dbReference type="GO" id="GO:0000287">
    <property type="term" value="F:magnesium ion binding"/>
    <property type="evidence" value="ECO:0007669"/>
    <property type="project" value="UniProtKB-UniRule"/>
</dbReference>
<dbReference type="SFLD" id="SFLDG01133">
    <property type="entry name" value="C1.5.4:_Enolase-phosphatase_Li"/>
    <property type="match status" value="1"/>
</dbReference>
<dbReference type="SFLD" id="SFLDS00003">
    <property type="entry name" value="Haloacid_Dehalogenase"/>
    <property type="match status" value="1"/>
</dbReference>
<name>A0A963YNS7_9PROT</name>
<dbReference type="HAMAP" id="MF_01681">
    <property type="entry name" value="Salvage_MtnC"/>
    <property type="match status" value="1"/>
</dbReference>
<dbReference type="GO" id="GO:0043874">
    <property type="term" value="F:acireductone synthase activity"/>
    <property type="evidence" value="ECO:0007669"/>
    <property type="project" value="UniProtKB-EC"/>
</dbReference>
<comment type="pathway">
    <text evidence="4">Amino-acid biosynthesis; L-methionine biosynthesis via salvage pathway; L-methionine from S-methyl-5-thio-alpha-D-ribose 1-phosphate: step 3/6.</text>
</comment>
<dbReference type="Pfam" id="PF00702">
    <property type="entry name" value="Hydrolase"/>
    <property type="match status" value="1"/>
</dbReference>
<organism evidence="5 6">
    <name type="scientific">Acidisoma silvae</name>
    <dbReference type="NCBI Taxonomy" id="2802396"/>
    <lineage>
        <taxon>Bacteria</taxon>
        <taxon>Pseudomonadati</taxon>
        <taxon>Pseudomonadota</taxon>
        <taxon>Alphaproteobacteria</taxon>
        <taxon>Acetobacterales</taxon>
        <taxon>Acidocellaceae</taxon>
        <taxon>Acidisoma</taxon>
    </lineage>
</organism>
<evidence type="ECO:0000256" key="2">
    <source>
        <dbReference type="ARBA" id="ARBA00022801"/>
    </source>
</evidence>
<proteinExistence type="inferred from homology"/>
<dbReference type="EC" id="3.1.3.77" evidence="4"/>
<evidence type="ECO:0000313" key="6">
    <source>
        <dbReference type="Proteomes" id="UP000708298"/>
    </source>
</evidence>